<evidence type="ECO:0000313" key="2">
    <source>
        <dbReference type="EMBL" id="CEH18155.1"/>
    </source>
</evidence>
<dbReference type="InterPro" id="IPR032466">
    <property type="entry name" value="Metal_Hydrolase"/>
</dbReference>
<dbReference type="Proteomes" id="UP000054845">
    <property type="component" value="Unassembled WGS sequence"/>
</dbReference>
<proteinExistence type="predicted"/>
<feature type="compositionally biased region" description="Basic and acidic residues" evidence="1">
    <location>
        <begin position="261"/>
        <end position="280"/>
    </location>
</feature>
<feature type="region of interest" description="Disordered" evidence="1">
    <location>
        <begin position="249"/>
        <end position="280"/>
    </location>
</feature>
<dbReference type="OrthoDB" id="413993at2759"/>
<keyword evidence="3" id="KW-1185">Reference proteome</keyword>
<name>A0A0P1BNN8_9BASI</name>
<reference evidence="2 3" key="1">
    <citation type="submission" date="2014-09" db="EMBL/GenBank/DDBJ databases">
        <authorList>
            <person name="Magalhaes I.L.F."/>
            <person name="Oliveira U."/>
            <person name="Santos F.R."/>
            <person name="Vidigal T.H.D.A."/>
            <person name="Brescovit A.D."/>
            <person name="Santos A.J."/>
        </authorList>
    </citation>
    <scope>NUCLEOTIDE SEQUENCE [LARGE SCALE GENOMIC DNA]</scope>
</reference>
<dbReference type="InterPro" id="IPR053044">
    <property type="entry name" value="Metallo-hydrolase/TatD-type"/>
</dbReference>
<dbReference type="Gene3D" id="3.20.20.140">
    <property type="entry name" value="Metal-dependent hydrolases"/>
    <property type="match status" value="1"/>
</dbReference>
<organism evidence="2 3">
    <name type="scientific">Ceraceosorus bombacis</name>
    <dbReference type="NCBI Taxonomy" id="401625"/>
    <lineage>
        <taxon>Eukaryota</taxon>
        <taxon>Fungi</taxon>
        <taxon>Dikarya</taxon>
        <taxon>Basidiomycota</taxon>
        <taxon>Ustilaginomycotina</taxon>
        <taxon>Exobasidiomycetes</taxon>
        <taxon>Ceraceosorales</taxon>
        <taxon>Ceraceosoraceae</taxon>
        <taxon>Ceraceosorus</taxon>
    </lineage>
</organism>
<dbReference type="PANTHER" id="PTHR47345">
    <property type="entry name" value="CUT9-INTERACTING PROTEIN SCN1"/>
    <property type="match status" value="1"/>
</dbReference>
<dbReference type="SUPFAM" id="SSF51556">
    <property type="entry name" value="Metallo-dependent hydrolases"/>
    <property type="match status" value="1"/>
</dbReference>
<dbReference type="AlphaFoldDB" id="A0A0P1BNN8"/>
<dbReference type="PANTHER" id="PTHR47345:SF1">
    <property type="entry name" value="CUT9-INTERACTING PROTEIN SCN1"/>
    <property type="match status" value="1"/>
</dbReference>
<evidence type="ECO:0000256" key="1">
    <source>
        <dbReference type="SAM" id="MobiDB-lite"/>
    </source>
</evidence>
<accession>A0A0P1BNN8</accession>
<dbReference type="EMBL" id="CCYA01000270">
    <property type="protein sequence ID" value="CEH18155.1"/>
    <property type="molecule type" value="Genomic_DNA"/>
</dbReference>
<sequence>MRSVKLNKVCAMSTSVHDQDFVSHLARSCPEKVIPAFGYHPWFAHQISLCNSTTKEDHYRSLFLAQADAVPSSRTLEAKKELEDLLPHLPRPIALSDIIQTLRRNLQDHPTALVGEVGMDRIFRLPMSAHGYTRDPSLRSTGAKADEEGLYSITAEQEKQEEEEAVNEGSDEVHATGLAQEDARVHGHGLGKRNRALSSLSTPLSHQLSILSAQVQVAISLRRSVSLHSVKAGDATLAWVREMNRRWPGSGRRTKRVLQPSKKEKRDREKAWREGRGEEITQNDLKEAMSDEIVFGFEDITAPSPPR</sequence>
<protein>
    <submittedName>
        <fullName evidence="2">TatD-related DNase</fullName>
    </submittedName>
</protein>
<evidence type="ECO:0000313" key="3">
    <source>
        <dbReference type="Proteomes" id="UP000054845"/>
    </source>
</evidence>